<evidence type="ECO:0000313" key="1">
    <source>
        <dbReference type="EMBL" id="KAL3284561.1"/>
    </source>
</evidence>
<protein>
    <submittedName>
        <fullName evidence="1">Uncharacterized protein</fullName>
    </submittedName>
</protein>
<accession>A0ABD2P1M7</accession>
<evidence type="ECO:0000313" key="2">
    <source>
        <dbReference type="Proteomes" id="UP001516400"/>
    </source>
</evidence>
<dbReference type="AlphaFoldDB" id="A0ABD2P1M7"/>
<keyword evidence="2" id="KW-1185">Reference proteome</keyword>
<proteinExistence type="predicted"/>
<comment type="caution">
    <text evidence="1">The sequence shown here is derived from an EMBL/GenBank/DDBJ whole genome shotgun (WGS) entry which is preliminary data.</text>
</comment>
<sequence length="134" mass="15686">MSLEVINMKKRKSNEQFCLFCDNSNDLVEEPRSKTLLNIKEATDRRKDSISREFSKLYNPDSTKQEFSWHQGCLATHTSEEKIYKEEEASAIVEKRTPNSCSSSRTPTAREKTLKCIFCKRVTRISNYIYDPEF</sequence>
<gene>
    <name evidence="1" type="ORF">HHI36_018718</name>
</gene>
<reference evidence="1 2" key="1">
    <citation type="journal article" date="2021" name="BMC Biol.">
        <title>Horizontally acquired antibacterial genes associated with adaptive radiation of ladybird beetles.</title>
        <authorList>
            <person name="Li H.S."/>
            <person name="Tang X.F."/>
            <person name="Huang Y.H."/>
            <person name="Xu Z.Y."/>
            <person name="Chen M.L."/>
            <person name="Du X.Y."/>
            <person name="Qiu B.Y."/>
            <person name="Chen P.T."/>
            <person name="Zhang W."/>
            <person name="Slipinski A."/>
            <person name="Escalona H.E."/>
            <person name="Waterhouse R.M."/>
            <person name="Zwick A."/>
            <person name="Pang H."/>
        </authorList>
    </citation>
    <scope>NUCLEOTIDE SEQUENCE [LARGE SCALE GENOMIC DNA]</scope>
    <source>
        <strain evidence="1">SYSU2018</strain>
    </source>
</reference>
<name>A0ABD2P1M7_9CUCU</name>
<organism evidence="1 2">
    <name type="scientific">Cryptolaemus montrouzieri</name>
    <dbReference type="NCBI Taxonomy" id="559131"/>
    <lineage>
        <taxon>Eukaryota</taxon>
        <taxon>Metazoa</taxon>
        <taxon>Ecdysozoa</taxon>
        <taxon>Arthropoda</taxon>
        <taxon>Hexapoda</taxon>
        <taxon>Insecta</taxon>
        <taxon>Pterygota</taxon>
        <taxon>Neoptera</taxon>
        <taxon>Endopterygota</taxon>
        <taxon>Coleoptera</taxon>
        <taxon>Polyphaga</taxon>
        <taxon>Cucujiformia</taxon>
        <taxon>Coccinelloidea</taxon>
        <taxon>Coccinellidae</taxon>
        <taxon>Scymninae</taxon>
        <taxon>Scymnini</taxon>
        <taxon>Cryptolaemus</taxon>
    </lineage>
</organism>
<dbReference type="Proteomes" id="UP001516400">
    <property type="component" value="Unassembled WGS sequence"/>
</dbReference>
<dbReference type="EMBL" id="JABFTP020000165">
    <property type="protein sequence ID" value="KAL3284561.1"/>
    <property type="molecule type" value="Genomic_DNA"/>
</dbReference>